<protein>
    <recommendedName>
        <fullName evidence="6">Porin</fullName>
    </recommendedName>
</protein>
<dbReference type="EMBL" id="LHUQ01000003">
    <property type="protein sequence ID" value="KON65682.1"/>
    <property type="molecule type" value="Genomic_DNA"/>
</dbReference>
<keyword evidence="1" id="KW-0175">Coiled coil</keyword>
<gene>
    <name evidence="4" type="ORF">KOEU_09610</name>
</gene>
<dbReference type="STRING" id="33995.KOEU_09610"/>
<sequence>MTDKEGIGFYLSRPSVTVFTISTCSGCGQVFFINRMFRGRRARLMDYCWKVDRFSCHPDGMRRPRLLLGGLMVMLGGMAVSADARADDMAEIRALHAEMRRLEAKVEQLESRHGMTHGSQHVLAGHTLRSGGHASSGGGTSGGSTMGQITAMPDLSRLTIGGPTLSDDAQAQAAAENTMTESIVPAQPKLDLDSSSPLAITQTGVDSLPPIFRIGGVSVRLGGFIDFSNIYRSKNLTSGPATSWGSFPYANSPNAHTGEYRPSAQLTRLSVLLQGSPTKDETLSGYIETDFGGAAGTANSYQTNSYTPRIRQAYMTYSNTKWGFHVLAGQAWSLTTGYTQGLLSRHEQLPPVVDNNQIPGIVFTRVPQIRFIKDFGRKWWLGLSLEAPQVAYAANGGSHAMLTGASDDTIASSGTTLLYSNAGSGMLNPNAKYSMDVAPDIVLKGALDTKPAHYEIYGLARWFKAMAQAPNGPIRERVSFAGGVGGDVTVHVIPRYLQFTGNVLAGEGIGRYGPGMLPDATFKANGTPAPIPEIIGSMGLIGHPTPNLLVYLYGGVESAGRRTYNANGYQYGYGVNDLALSSCNVEQISGGSCDAQTHTLADLTVGGWWHVLQGGYGAVMSGVQYTYLRKLAYKGGDGASPTTGGNTIYVTFRYLPFQ</sequence>
<evidence type="ECO:0000313" key="4">
    <source>
        <dbReference type="EMBL" id="KON65682.1"/>
    </source>
</evidence>
<feature type="coiled-coil region" evidence="1">
    <location>
        <begin position="85"/>
        <end position="112"/>
    </location>
</feature>
<feature type="transmembrane region" description="Helical" evidence="3">
    <location>
        <begin position="66"/>
        <end position="84"/>
    </location>
</feature>
<comment type="caution">
    <text evidence="4">The sequence shown here is derived from an EMBL/GenBank/DDBJ whole genome shotgun (WGS) entry which is preliminary data.</text>
</comment>
<evidence type="ECO:0000256" key="2">
    <source>
        <dbReference type="SAM" id="MobiDB-lite"/>
    </source>
</evidence>
<keyword evidence="3" id="KW-1133">Transmembrane helix</keyword>
<evidence type="ECO:0000313" key="5">
    <source>
        <dbReference type="Proteomes" id="UP000037566"/>
    </source>
</evidence>
<keyword evidence="3" id="KW-0812">Transmembrane</keyword>
<dbReference type="PATRIC" id="fig|33995.3.peg.1047"/>
<evidence type="ECO:0000256" key="1">
    <source>
        <dbReference type="SAM" id="Coils"/>
    </source>
</evidence>
<evidence type="ECO:0008006" key="6">
    <source>
        <dbReference type="Google" id="ProtNLM"/>
    </source>
</evidence>
<proteinExistence type="predicted"/>
<feature type="transmembrane region" description="Helical" evidence="3">
    <location>
        <begin position="16"/>
        <end position="37"/>
    </location>
</feature>
<reference evidence="4" key="1">
    <citation type="submission" date="2015-08" db="EMBL/GenBank/DDBJ databases">
        <title>Draft genome sequence of Komagataeibacter europaeus CECT 8546 a cellulose producer strain from vinegar produced by the traditional method.</title>
        <authorList>
            <person name="Poehlein A."/>
            <person name="Valera M.J."/>
            <person name="Haack F.S."/>
            <person name="Mas A."/>
            <person name="Daniel R."/>
            <person name="Streit W.R."/>
            <person name="Mateo E."/>
        </authorList>
    </citation>
    <scope>NUCLEOTIDE SEQUENCE [LARGE SCALE GENOMIC DNA]</scope>
    <source>
        <strain evidence="4">CECT 8546</strain>
    </source>
</reference>
<feature type="compositionally biased region" description="Gly residues" evidence="2">
    <location>
        <begin position="134"/>
        <end position="145"/>
    </location>
</feature>
<name>A0A0M0EK85_KOMEU</name>
<keyword evidence="5" id="KW-1185">Reference proteome</keyword>
<organism evidence="4 5">
    <name type="scientific">Komagataeibacter europaeus</name>
    <name type="common">Gluconacetobacter europaeus</name>
    <dbReference type="NCBI Taxonomy" id="33995"/>
    <lineage>
        <taxon>Bacteria</taxon>
        <taxon>Pseudomonadati</taxon>
        <taxon>Pseudomonadota</taxon>
        <taxon>Alphaproteobacteria</taxon>
        <taxon>Acetobacterales</taxon>
        <taxon>Acetobacteraceae</taxon>
        <taxon>Komagataeibacter</taxon>
    </lineage>
</organism>
<evidence type="ECO:0000256" key="3">
    <source>
        <dbReference type="SAM" id="Phobius"/>
    </source>
</evidence>
<accession>A0A0M0EK85</accession>
<dbReference type="Proteomes" id="UP000037566">
    <property type="component" value="Unassembled WGS sequence"/>
</dbReference>
<keyword evidence="3" id="KW-0472">Membrane</keyword>
<dbReference type="AlphaFoldDB" id="A0A0M0EK85"/>
<feature type="region of interest" description="Disordered" evidence="2">
    <location>
        <begin position="127"/>
        <end position="182"/>
    </location>
</feature>